<evidence type="ECO:0000313" key="2">
    <source>
        <dbReference type="EMBL" id="KAK2868643.1"/>
    </source>
</evidence>
<dbReference type="EMBL" id="JAVHJS010000001">
    <property type="protein sequence ID" value="KAK2868643.1"/>
    <property type="molecule type" value="Genomic_DNA"/>
</dbReference>
<feature type="region of interest" description="Disordered" evidence="1">
    <location>
        <begin position="1"/>
        <end position="24"/>
    </location>
</feature>
<evidence type="ECO:0000313" key="3">
    <source>
        <dbReference type="Proteomes" id="UP001187315"/>
    </source>
</evidence>
<reference evidence="2" key="1">
    <citation type="submission" date="2023-08" db="EMBL/GenBank/DDBJ databases">
        <title>Pelteobagrus vachellii genome.</title>
        <authorList>
            <person name="Liu H."/>
        </authorList>
    </citation>
    <scope>NUCLEOTIDE SEQUENCE</scope>
    <source>
        <strain evidence="2">PRFRI_2022a</strain>
        <tissue evidence="2">Muscle</tissue>
    </source>
</reference>
<proteinExistence type="predicted"/>
<sequence>MSTKEQPEEAIHHHAIDRGDADVSAEKTINTPATDGFGLRSDRVANTEMLRSEGDGPNPEIRTLTPFTPD</sequence>
<comment type="caution">
    <text evidence="2">The sequence shown here is derived from an EMBL/GenBank/DDBJ whole genome shotgun (WGS) entry which is preliminary data.</text>
</comment>
<keyword evidence="3" id="KW-1185">Reference proteome</keyword>
<gene>
    <name evidence="2" type="ORF">Q7C36_000514</name>
</gene>
<evidence type="ECO:0000256" key="1">
    <source>
        <dbReference type="SAM" id="MobiDB-lite"/>
    </source>
</evidence>
<accession>A0AA88NW59</accession>
<protein>
    <submittedName>
        <fullName evidence="2">Uncharacterized protein</fullName>
    </submittedName>
</protein>
<organism evidence="2 3">
    <name type="scientific">Tachysurus vachellii</name>
    <name type="common">Darkbarbel catfish</name>
    <name type="synonym">Pelteobagrus vachellii</name>
    <dbReference type="NCBI Taxonomy" id="175792"/>
    <lineage>
        <taxon>Eukaryota</taxon>
        <taxon>Metazoa</taxon>
        <taxon>Chordata</taxon>
        <taxon>Craniata</taxon>
        <taxon>Vertebrata</taxon>
        <taxon>Euteleostomi</taxon>
        <taxon>Actinopterygii</taxon>
        <taxon>Neopterygii</taxon>
        <taxon>Teleostei</taxon>
        <taxon>Ostariophysi</taxon>
        <taxon>Siluriformes</taxon>
        <taxon>Bagridae</taxon>
        <taxon>Tachysurus</taxon>
    </lineage>
</organism>
<name>A0AA88NW59_TACVA</name>
<dbReference type="AlphaFoldDB" id="A0AA88NW59"/>
<dbReference type="Proteomes" id="UP001187315">
    <property type="component" value="Unassembled WGS sequence"/>
</dbReference>
<feature type="region of interest" description="Disordered" evidence="1">
    <location>
        <begin position="49"/>
        <end position="70"/>
    </location>
</feature>